<gene>
    <name evidence="3" type="ORF">MBM_07194</name>
</gene>
<keyword evidence="1" id="KW-0677">Repeat</keyword>
<dbReference type="InParanoid" id="K1X0T8"/>
<dbReference type="SMART" id="SM00671">
    <property type="entry name" value="SEL1"/>
    <property type="match status" value="7"/>
</dbReference>
<feature type="compositionally biased region" description="Gly residues" evidence="2">
    <location>
        <begin position="108"/>
        <end position="125"/>
    </location>
</feature>
<dbReference type="Proteomes" id="UP000006753">
    <property type="component" value="Unassembled WGS sequence"/>
</dbReference>
<dbReference type="Gene3D" id="1.25.40.10">
    <property type="entry name" value="Tetratricopeptide repeat domain"/>
    <property type="match status" value="2"/>
</dbReference>
<dbReference type="InterPro" id="IPR006597">
    <property type="entry name" value="Sel1-like"/>
</dbReference>
<feature type="compositionally biased region" description="Basic and acidic residues" evidence="2">
    <location>
        <begin position="488"/>
        <end position="498"/>
    </location>
</feature>
<feature type="compositionally biased region" description="Low complexity" evidence="2">
    <location>
        <begin position="290"/>
        <end position="311"/>
    </location>
</feature>
<protein>
    <submittedName>
        <fullName evidence="3">Chitin synthase activator (Chs3)</fullName>
    </submittedName>
</protein>
<feature type="compositionally biased region" description="Polar residues" evidence="2">
    <location>
        <begin position="177"/>
        <end position="187"/>
    </location>
</feature>
<dbReference type="AlphaFoldDB" id="K1X0T8"/>
<evidence type="ECO:0000256" key="2">
    <source>
        <dbReference type="SAM" id="MobiDB-lite"/>
    </source>
</evidence>
<feature type="compositionally biased region" description="Gly residues" evidence="2">
    <location>
        <begin position="526"/>
        <end position="539"/>
    </location>
</feature>
<sequence>MAYDPNYYQPPQRPYDGRAAQRAGPPQGSSQPQAPQGQYVPRLYDQYQDDGHGYDDYGNGHAQDQGYGGGYQGHDGGYQGLAGGGRGNGYPPHNNNYPPQQEYYGNESGRGGGGMLPPRGGGRAGPGERPPMQRPPTGDGPRGAYDSRGGGQGRGYPNGGPAGRGGRPGPLNRRGNSDPTSRGQIQGQAMPRKPLKSPLMSPEQAAWDSPFPTFPGAKKKTSISEEQDILQKMAAMEVGGPPAQNRPRGPGSQGQGAYPLRGSSVDNSGRSSLDNQRRPPPDHYGRSSVESSRSGPGRGYPSQGPPQQGYSEPRRGPHGSSPGYGAPRQNGYGGPVGANGWGGEGYGPPSRGMNMPSEAPIPQGRQPPMGGLGQGAPYSGPVGRGAQRPGTANGNRPPPQRSYTTQPPTADPYTNNARHSDGNYDYRESVSDLYDAYYEEPRQGRPDSEASEMPNFDDAPVAPGLHRRGTSIDAHIQPPQQNTYNQMRPKESQPDFRHQVQPQSAIFEMAGDAPPMPDDYARDDGYGNGYHQGSRGYGGFDDPPQQNGFVPPPRSQSAAPGSGRGPPLGSLSNGPRPGFNGFAQEPGPNPQMGRTNAMPTQSSADSLPCHPVPVRPGLTANSVASQANHKPPPVRNYSNITTTQQLQQTPPPMDGASPAVNAVKPDDPSTVTSAELEQLRVTVKNNPADQTSAMLLARRLVDAADVLAPRIPDKRAQAKMRERYIMDAHKIIKKLIHQQNVEAMFYLADCYSRGALGLAPDNKEAFSLYQNAAKAGHPAAAYRTAVCCELGNDEGGGTRKDPLKAIQWYKRAALLGDTPAMYKMGMIQLKGLLGQPKNPREAVGWLKRAAERADAENPHALHELGLLYEAPQGGDSFIVRDEAYSFSLFSESADLGYKFSQFRLGAAYEYGLFGCPIDPRLSIMWYSKAAAQEEHQSELALSGWYLTGSEGVLQQSDTEAYLWARKAAMAGLAKAEYAMGYFTEVGIGSPANLEDAKRWYWRAAAQNFPKARERLEDLKRGGGKAGPTSRERISRSKVGKQNEGECAVIKGGWAGPVYVEGSLHYMALVGKKDVTIGRSYHWRCYSDDWAGRISVFVHYGASGSLVWSSLHAYIALDRSLAAGVYNTWMQDL</sequence>
<keyword evidence="4" id="KW-1185">Reference proteome</keyword>
<feature type="region of interest" description="Disordered" evidence="2">
    <location>
        <begin position="1"/>
        <end position="607"/>
    </location>
</feature>
<feature type="compositionally biased region" description="Gly residues" evidence="2">
    <location>
        <begin position="331"/>
        <end position="346"/>
    </location>
</feature>
<proteinExistence type="predicted"/>
<evidence type="ECO:0000313" key="4">
    <source>
        <dbReference type="Proteomes" id="UP000006753"/>
    </source>
</evidence>
<reference evidence="3 4" key="1">
    <citation type="journal article" date="2012" name="BMC Genomics">
        <title>Sequencing the genome of Marssonina brunnea reveals fungus-poplar co-evolution.</title>
        <authorList>
            <person name="Zhu S."/>
            <person name="Cao Y.-Z."/>
            <person name="Jiang C."/>
            <person name="Tan B.-Y."/>
            <person name="Wang Z."/>
            <person name="Feng S."/>
            <person name="Zhang L."/>
            <person name="Su X.-H."/>
            <person name="Brejova B."/>
            <person name="Vinar T."/>
            <person name="Xu M."/>
            <person name="Wang M.-X."/>
            <person name="Zhang S.-G."/>
            <person name="Huang M.-R."/>
            <person name="Wu R."/>
            <person name="Zhou Y."/>
        </authorList>
    </citation>
    <scope>NUCLEOTIDE SEQUENCE [LARGE SCALE GENOMIC DNA]</scope>
    <source>
        <strain evidence="3 4">MB_m1</strain>
    </source>
</reference>
<feature type="compositionally biased region" description="Basic and acidic residues" evidence="2">
    <location>
        <begin position="275"/>
        <end position="285"/>
    </location>
</feature>
<dbReference type="PANTHER" id="PTHR46430:SF3">
    <property type="entry name" value="ACTIVATOR OF C KINASE PROTEIN 1"/>
    <property type="match status" value="1"/>
</dbReference>
<dbReference type="SUPFAM" id="SSF81901">
    <property type="entry name" value="HCP-like"/>
    <property type="match status" value="2"/>
</dbReference>
<dbReference type="PANTHER" id="PTHR46430">
    <property type="entry name" value="PROTEIN SKT5-RELATED"/>
    <property type="match status" value="1"/>
</dbReference>
<organism evidence="3 4">
    <name type="scientific">Marssonina brunnea f. sp. multigermtubi (strain MB_m1)</name>
    <name type="common">Marssonina leaf spot fungus</name>
    <dbReference type="NCBI Taxonomy" id="1072389"/>
    <lineage>
        <taxon>Eukaryota</taxon>
        <taxon>Fungi</taxon>
        <taxon>Dikarya</taxon>
        <taxon>Ascomycota</taxon>
        <taxon>Pezizomycotina</taxon>
        <taxon>Leotiomycetes</taxon>
        <taxon>Helotiales</taxon>
        <taxon>Drepanopezizaceae</taxon>
        <taxon>Drepanopeziza</taxon>
    </lineage>
</organism>
<dbReference type="Pfam" id="PF08238">
    <property type="entry name" value="Sel1"/>
    <property type="match status" value="7"/>
</dbReference>
<dbReference type="HOGENOM" id="CLU_000288_126_0_1"/>
<dbReference type="KEGG" id="mbe:MBM_07194"/>
<feature type="compositionally biased region" description="Gly residues" evidence="2">
    <location>
        <begin position="66"/>
        <end position="88"/>
    </location>
</feature>
<dbReference type="eggNOG" id="KOG1550">
    <property type="taxonomic scope" value="Eukaryota"/>
</dbReference>
<feature type="compositionally biased region" description="Basic and acidic residues" evidence="2">
    <location>
        <begin position="439"/>
        <end position="448"/>
    </location>
</feature>
<feature type="compositionally biased region" description="Low complexity" evidence="2">
    <location>
        <begin position="89"/>
        <end position="106"/>
    </location>
</feature>
<feature type="compositionally biased region" description="Low complexity" evidence="2">
    <location>
        <begin position="23"/>
        <end position="38"/>
    </location>
</feature>
<dbReference type="GeneID" id="18763129"/>
<feature type="compositionally biased region" description="Low complexity" evidence="2">
    <location>
        <begin position="555"/>
        <end position="578"/>
    </location>
</feature>
<dbReference type="STRING" id="1072389.K1X0T8"/>
<feature type="compositionally biased region" description="Low complexity" evidence="2">
    <location>
        <begin position="56"/>
        <end position="65"/>
    </location>
</feature>
<evidence type="ECO:0000313" key="3">
    <source>
        <dbReference type="EMBL" id="EKD14473.1"/>
    </source>
</evidence>
<feature type="compositionally biased region" description="Polar residues" evidence="2">
    <location>
        <begin position="401"/>
        <end position="417"/>
    </location>
</feature>
<feature type="compositionally biased region" description="Polar residues" evidence="2">
    <location>
        <begin position="592"/>
        <end position="605"/>
    </location>
</feature>
<dbReference type="OMA" id="RLSIVWY"/>
<dbReference type="InterPro" id="IPR051726">
    <property type="entry name" value="Chitin_Synth_Reg"/>
</dbReference>
<accession>K1X0T8</accession>
<dbReference type="EMBL" id="JH921445">
    <property type="protein sequence ID" value="EKD14473.1"/>
    <property type="molecule type" value="Genomic_DNA"/>
</dbReference>
<dbReference type="OrthoDB" id="272077at2759"/>
<name>K1X0T8_MARBU</name>
<feature type="compositionally biased region" description="Gly residues" evidence="2">
    <location>
        <begin position="148"/>
        <end position="168"/>
    </location>
</feature>
<feature type="compositionally biased region" description="Polar residues" evidence="2">
    <location>
        <begin position="264"/>
        <end position="274"/>
    </location>
</feature>
<dbReference type="InterPro" id="IPR011990">
    <property type="entry name" value="TPR-like_helical_dom_sf"/>
</dbReference>
<evidence type="ECO:0000256" key="1">
    <source>
        <dbReference type="ARBA" id="ARBA00022737"/>
    </source>
</evidence>
<feature type="compositionally biased region" description="Basic and acidic residues" evidence="2">
    <location>
        <begin position="418"/>
        <end position="430"/>
    </location>
</feature>